<dbReference type="EMBL" id="JAGQHR010000019">
    <property type="protein sequence ID" value="MCA9726322.1"/>
    <property type="molecule type" value="Genomic_DNA"/>
</dbReference>
<proteinExistence type="predicted"/>
<sequence length="289" mass="31303">MCTNTTRESRGLIALLVAFLVSGPVIGEAAQLRVESSDGPRRVWVDRRFVGLTPVEADSLTAGRVRVEVGEPDSSDVWVLPYATEIEITESVMRTVVAPPLQRVRVLTPPLSTELRIDGTRIGNTPLQLLLPADRTASFELRAAGMEPRTLRYRAGAASDTTLQISLAIAGPGRIREESGPGWFSRSATLLPIGAVLAGAAGVWSRQTADRAYDEYLHTVDRSRMKKNLDRANRYDDVAIGFWIAAEALLAASVWTWLRVGVSDPQGDVAHPEGRVGIALDKVLVGEAP</sequence>
<evidence type="ECO:0000313" key="2">
    <source>
        <dbReference type="Proteomes" id="UP000697710"/>
    </source>
</evidence>
<dbReference type="Proteomes" id="UP000697710">
    <property type="component" value="Unassembled WGS sequence"/>
</dbReference>
<dbReference type="AlphaFoldDB" id="A0A956LXG5"/>
<organism evidence="1 2">
    <name type="scientific">Eiseniibacteriota bacterium</name>
    <dbReference type="NCBI Taxonomy" id="2212470"/>
    <lineage>
        <taxon>Bacteria</taxon>
        <taxon>Candidatus Eiseniibacteriota</taxon>
    </lineage>
</organism>
<reference evidence="1" key="2">
    <citation type="journal article" date="2021" name="Microbiome">
        <title>Successional dynamics and alternative stable states in a saline activated sludge microbial community over 9 years.</title>
        <authorList>
            <person name="Wang Y."/>
            <person name="Ye J."/>
            <person name="Ju F."/>
            <person name="Liu L."/>
            <person name="Boyd J.A."/>
            <person name="Deng Y."/>
            <person name="Parks D.H."/>
            <person name="Jiang X."/>
            <person name="Yin X."/>
            <person name="Woodcroft B.J."/>
            <person name="Tyson G.W."/>
            <person name="Hugenholtz P."/>
            <person name="Polz M.F."/>
            <person name="Zhang T."/>
        </authorList>
    </citation>
    <scope>NUCLEOTIDE SEQUENCE</scope>
    <source>
        <strain evidence="1">HKST-UBA01</strain>
    </source>
</reference>
<accession>A0A956LXG5</accession>
<name>A0A956LXG5_UNCEI</name>
<reference evidence="1" key="1">
    <citation type="submission" date="2020-04" db="EMBL/GenBank/DDBJ databases">
        <authorList>
            <person name="Zhang T."/>
        </authorList>
    </citation>
    <scope>NUCLEOTIDE SEQUENCE</scope>
    <source>
        <strain evidence="1">HKST-UBA01</strain>
    </source>
</reference>
<evidence type="ECO:0000313" key="1">
    <source>
        <dbReference type="EMBL" id="MCA9726322.1"/>
    </source>
</evidence>
<protein>
    <recommendedName>
        <fullName evidence="3">PEGA domain-containing protein</fullName>
    </recommendedName>
</protein>
<evidence type="ECO:0008006" key="3">
    <source>
        <dbReference type="Google" id="ProtNLM"/>
    </source>
</evidence>
<gene>
    <name evidence="1" type="ORF">KC729_01470</name>
</gene>
<comment type="caution">
    <text evidence="1">The sequence shown here is derived from an EMBL/GenBank/DDBJ whole genome shotgun (WGS) entry which is preliminary data.</text>
</comment>